<evidence type="ECO:0000313" key="2">
    <source>
        <dbReference type="EMBL" id="OZC03499.1"/>
    </source>
</evidence>
<gene>
    <name evidence="2" type="ORF">BSZ36_11205</name>
</gene>
<dbReference type="AlphaFoldDB" id="A0A259U0H9"/>
<feature type="region of interest" description="Disordered" evidence="1">
    <location>
        <begin position="314"/>
        <end position="340"/>
    </location>
</feature>
<name>A0A259U0H9_9BACT</name>
<dbReference type="RefSeq" id="WP_094548924.1">
    <property type="nucleotide sequence ID" value="NZ_MQWB01000001.1"/>
</dbReference>
<dbReference type="Proteomes" id="UP000216446">
    <property type="component" value="Unassembled WGS sequence"/>
</dbReference>
<dbReference type="SUPFAM" id="SSF52540">
    <property type="entry name" value="P-loop containing nucleoside triphosphate hydrolases"/>
    <property type="match status" value="1"/>
</dbReference>
<comment type="caution">
    <text evidence="2">The sequence shown here is derived from an EMBL/GenBank/DDBJ whole genome shotgun (WGS) entry which is preliminary data.</text>
</comment>
<keyword evidence="3" id="KW-1185">Reference proteome</keyword>
<sequence>MSTPRIHPLSRRPRQRRLVVAVRGAAGTGKSWFAASMAEAGLGRLCYFDTERKARLLPGSDGSVFDALEIEHPDELPQFVDWALGEGREEQGYGCYALDSWAMYFGRKHRATVEAVRARTGDPTAQPSAEELQNDQIVFQEVLRRLCVDSGACVVITDQIGARGKADREENEMGRVLPMTSSGLEYFVDVMLELSLRQDGFETRRVATVVKSNASEFPVGMEVEAPAFGDLLARMGAGPVPAEAPTVHELPAPAPLAPAPSTLEDLMREATAFGLDRHQLLLSARHYCGVQALQELDAPQIDELLGKMRERFAGDGAASGDSAATAEPEVKVAKPRKKAA</sequence>
<reference evidence="2 3" key="1">
    <citation type="submission" date="2016-11" db="EMBL/GenBank/DDBJ databases">
        <title>Study of marine rhodopsin-containing bacteria.</title>
        <authorList>
            <person name="Yoshizawa S."/>
            <person name="Kumagai Y."/>
            <person name="Kogure K."/>
        </authorList>
    </citation>
    <scope>NUCLEOTIDE SEQUENCE [LARGE SCALE GENOMIC DNA]</scope>
    <source>
        <strain evidence="2 3">SG-29</strain>
    </source>
</reference>
<evidence type="ECO:0000313" key="3">
    <source>
        <dbReference type="Proteomes" id="UP000216446"/>
    </source>
</evidence>
<accession>A0A259U0H9</accession>
<dbReference type="EMBL" id="MQWB01000001">
    <property type="protein sequence ID" value="OZC03499.1"/>
    <property type="molecule type" value="Genomic_DNA"/>
</dbReference>
<organism evidence="2 3">
    <name type="scientific">Rubricoccus marinus</name>
    <dbReference type="NCBI Taxonomy" id="716817"/>
    <lineage>
        <taxon>Bacteria</taxon>
        <taxon>Pseudomonadati</taxon>
        <taxon>Rhodothermota</taxon>
        <taxon>Rhodothermia</taxon>
        <taxon>Rhodothermales</taxon>
        <taxon>Rubricoccaceae</taxon>
        <taxon>Rubricoccus</taxon>
    </lineage>
</organism>
<dbReference type="InterPro" id="IPR027417">
    <property type="entry name" value="P-loop_NTPase"/>
</dbReference>
<dbReference type="InParanoid" id="A0A259U0H9"/>
<proteinExistence type="predicted"/>
<dbReference type="OrthoDB" id="1522962at2"/>
<evidence type="ECO:0000256" key="1">
    <source>
        <dbReference type="SAM" id="MobiDB-lite"/>
    </source>
</evidence>
<feature type="compositionally biased region" description="Low complexity" evidence="1">
    <location>
        <begin position="314"/>
        <end position="324"/>
    </location>
</feature>
<dbReference type="Gene3D" id="3.40.50.300">
    <property type="entry name" value="P-loop containing nucleotide triphosphate hydrolases"/>
    <property type="match status" value="1"/>
</dbReference>
<protein>
    <submittedName>
        <fullName evidence="2">Uncharacterized protein</fullName>
    </submittedName>
</protein>